<proteinExistence type="predicted"/>
<dbReference type="RefSeq" id="WP_090203229.1">
    <property type="nucleotide sequence ID" value="NZ_FOZM01000001.1"/>
</dbReference>
<evidence type="ECO:0000259" key="2">
    <source>
        <dbReference type="Pfam" id="PF12697"/>
    </source>
</evidence>
<dbReference type="GO" id="GO:0016787">
    <property type="term" value="F:hydrolase activity"/>
    <property type="evidence" value="ECO:0007669"/>
    <property type="project" value="UniProtKB-KW"/>
</dbReference>
<dbReference type="InterPro" id="IPR050300">
    <property type="entry name" value="GDXG_lipolytic_enzyme"/>
</dbReference>
<organism evidence="3 4">
    <name type="scientific">Yoonia litorea</name>
    <dbReference type="NCBI Taxonomy" id="1123755"/>
    <lineage>
        <taxon>Bacteria</taxon>
        <taxon>Pseudomonadati</taxon>
        <taxon>Pseudomonadota</taxon>
        <taxon>Alphaproteobacteria</taxon>
        <taxon>Rhodobacterales</taxon>
        <taxon>Paracoccaceae</taxon>
        <taxon>Yoonia</taxon>
    </lineage>
</organism>
<feature type="domain" description="AB hydrolase-1" evidence="2">
    <location>
        <begin position="63"/>
        <end position="226"/>
    </location>
</feature>
<dbReference type="STRING" id="1123755.SAMN05444714_0357"/>
<name>A0A1I6LB22_9RHOB</name>
<dbReference type="Gene3D" id="3.40.50.1820">
    <property type="entry name" value="alpha/beta hydrolase"/>
    <property type="match status" value="1"/>
</dbReference>
<keyword evidence="1" id="KW-0378">Hydrolase</keyword>
<keyword evidence="4" id="KW-1185">Reference proteome</keyword>
<gene>
    <name evidence="3" type="ORF">SAMN05444714_0357</name>
</gene>
<dbReference type="EMBL" id="FOZM01000001">
    <property type="protein sequence ID" value="SFS00671.1"/>
    <property type="molecule type" value="Genomic_DNA"/>
</dbReference>
<dbReference type="OrthoDB" id="9771666at2"/>
<dbReference type="Proteomes" id="UP000198926">
    <property type="component" value="Unassembled WGS sequence"/>
</dbReference>
<dbReference type="InterPro" id="IPR029058">
    <property type="entry name" value="AB_hydrolase_fold"/>
</dbReference>
<dbReference type="SUPFAM" id="SSF53474">
    <property type="entry name" value="alpha/beta-Hydrolases"/>
    <property type="match status" value="1"/>
</dbReference>
<evidence type="ECO:0000313" key="3">
    <source>
        <dbReference type="EMBL" id="SFS00671.1"/>
    </source>
</evidence>
<dbReference type="InterPro" id="IPR000073">
    <property type="entry name" value="AB_hydrolase_1"/>
</dbReference>
<accession>A0A1I6LB22</accession>
<evidence type="ECO:0000313" key="4">
    <source>
        <dbReference type="Proteomes" id="UP000198926"/>
    </source>
</evidence>
<evidence type="ECO:0000256" key="1">
    <source>
        <dbReference type="ARBA" id="ARBA00022801"/>
    </source>
</evidence>
<sequence>MELDDAYANAAYIPGGNDYPDKWAQAAAAFREIATCEIDLPYGETSRQRCDLFHPARLPKGLIVFVHGGYWLRFDKNFWSHLAAGPLAHGWSVAMPSYDLCPDVRISEIGDQINRAIAFAAARIPGPIRLIGHSAGGQLVARVTAPRLGARWQERLEKVVSVSPVADLAPLMRTSMNADLKIDEEEAAAESPIHLPAPPYAKTVWVGADERPAFLEQAQALTDAWDAKQVITEREHHFSVIEPLEYADSPLTREIAADDAVGAA</sequence>
<reference evidence="3 4" key="1">
    <citation type="submission" date="2016-10" db="EMBL/GenBank/DDBJ databases">
        <authorList>
            <person name="de Groot N.N."/>
        </authorList>
    </citation>
    <scope>NUCLEOTIDE SEQUENCE [LARGE SCALE GENOMIC DNA]</scope>
    <source>
        <strain evidence="3 4">DSM 29433</strain>
    </source>
</reference>
<dbReference type="PANTHER" id="PTHR48081">
    <property type="entry name" value="AB HYDROLASE SUPERFAMILY PROTEIN C4A8.06C"/>
    <property type="match status" value="1"/>
</dbReference>
<dbReference type="AlphaFoldDB" id="A0A1I6LB22"/>
<dbReference type="Pfam" id="PF12697">
    <property type="entry name" value="Abhydrolase_6"/>
    <property type="match status" value="1"/>
</dbReference>
<dbReference type="PANTHER" id="PTHR48081:SF33">
    <property type="entry name" value="KYNURENINE FORMAMIDASE"/>
    <property type="match status" value="1"/>
</dbReference>
<protein>
    <submittedName>
        <fullName evidence="3">Acetyl esterase/lipase</fullName>
    </submittedName>
</protein>